<protein>
    <submittedName>
        <fullName evidence="2">Uncharacterized protein</fullName>
    </submittedName>
</protein>
<reference evidence="2 3" key="1">
    <citation type="journal article" date="2023" name="Hortic Res">
        <title>Pangenome of water caltrop reveals structural variations and asymmetric subgenome divergence after allopolyploidization.</title>
        <authorList>
            <person name="Zhang X."/>
            <person name="Chen Y."/>
            <person name="Wang L."/>
            <person name="Yuan Y."/>
            <person name="Fang M."/>
            <person name="Shi L."/>
            <person name="Lu R."/>
            <person name="Comes H.P."/>
            <person name="Ma Y."/>
            <person name="Chen Y."/>
            <person name="Huang G."/>
            <person name="Zhou Y."/>
            <person name="Zheng Z."/>
            <person name="Qiu Y."/>
        </authorList>
    </citation>
    <scope>NUCLEOTIDE SEQUENCE [LARGE SCALE GENOMIC DNA]</scope>
    <source>
        <tissue evidence="2">Roots</tissue>
    </source>
</reference>
<feature type="region of interest" description="Disordered" evidence="1">
    <location>
        <begin position="1"/>
        <end position="45"/>
    </location>
</feature>
<dbReference type="AlphaFoldDB" id="A0AAN7JJI8"/>
<feature type="compositionally biased region" description="Basic and acidic residues" evidence="1">
    <location>
        <begin position="30"/>
        <end position="45"/>
    </location>
</feature>
<comment type="caution">
    <text evidence="2">The sequence shown here is derived from an EMBL/GenBank/DDBJ whole genome shotgun (WGS) entry which is preliminary data.</text>
</comment>
<evidence type="ECO:0000313" key="3">
    <source>
        <dbReference type="Proteomes" id="UP001345219"/>
    </source>
</evidence>
<feature type="compositionally biased region" description="Basic residues" evidence="1">
    <location>
        <begin position="12"/>
        <end position="29"/>
    </location>
</feature>
<feature type="compositionally biased region" description="Basic and acidic residues" evidence="1">
    <location>
        <begin position="1"/>
        <end position="11"/>
    </location>
</feature>
<evidence type="ECO:0000256" key="1">
    <source>
        <dbReference type="SAM" id="MobiDB-lite"/>
    </source>
</evidence>
<gene>
    <name evidence="2" type="ORF">SAY87_012167</name>
</gene>
<proteinExistence type="predicted"/>
<organism evidence="2 3">
    <name type="scientific">Trapa incisa</name>
    <dbReference type="NCBI Taxonomy" id="236973"/>
    <lineage>
        <taxon>Eukaryota</taxon>
        <taxon>Viridiplantae</taxon>
        <taxon>Streptophyta</taxon>
        <taxon>Embryophyta</taxon>
        <taxon>Tracheophyta</taxon>
        <taxon>Spermatophyta</taxon>
        <taxon>Magnoliopsida</taxon>
        <taxon>eudicotyledons</taxon>
        <taxon>Gunneridae</taxon>
        <taxon>Pentapetalae</taxon>
        <taxon>rosids</taxon>
        <taxon>malvids</taxon>
        <taxon>Myrtales</taxon>
        <taxon>Lythraceae</taxon>
        <taxon>Trapa</taxon>
    </lineage>
</organism>
<dbReference type="EMBL" id="JAXIOK010000021">
    <property type="protein sequence ID" value="KAK4745855.1"/>
    <property type="molecule type" value="Genomic_DNA"/>
</dbReference>
<dbReference type="Proteomes" id="UP001345219">
    <property type="component" value="Chromosome 10"/>
</dbReference>
<keyword evidence="3" id="KW-1185">Reference proteome</keyword>
<name>A0AAN7JJI8_9MYRT</name>
<evidence type="ECO:0000313" key="2">
    <source>
        <dbReference type="EMBL" id="KAK4745855.1"/>
    </source>
</evidence>
<accession>A0AAN7JJI8</accession>
<sequence length="121" mass="13863">MKGTERKEPRSCHRRHHQLRGPSNKKREKRQSVSESKNELQAGEKRVRENALYVKSSHPPFTSYTVHFLLYCPKRKISGELMVREVTAKFEPYVHENVVAEAEAEAEEAAQPALCVFPSTG</sequence>